<keyword evidence="4" id="KW-0393">Immunoglobulin domain</keyword>
<dbReference type="InterPro" id="IPR013151">
    <property type="entry name" value="Immunoglobulin_dom"/>
</dbReference>
<keyword evidence="3" id="KW-0325">Glycoprotein</keyword>
<evidence type="ECO:0000256" key="3">
    <source>
        <dbReference type="ARBA" id="ARBA00023180"/>
    </source>
</evidence>
<reference evidence="8" key="1">
    <citation type="submission" date="2021-01" db="EMBL/GenBank/DDBJ databases">
        <authorList>
            <person name="Zahm M."/>
            <person name="Roques C."/>
            <person name="Cabau C."/>
            <person name="Klopp C."/>
            <person name="Donnadieu C."/>
            <person name="Jouanno E."/>
            <person name="Lampietro C."/>
            <person name="Louis A."/>
            <person name="Herpin A."/>
            <person name="Echchiki A."/>
            <person name="Berthelot C."/>
            <person name="Parey E."/>
            <person name="Roest-Crollius H."/>
            <person name="Braasch I."/>
            <person name="Postlethwait J."/>
            <person name="Bobe J."/>
            <person name="Montfort J."/>
            <person name="Bouchez O."/>
            <person name="Begum T."/>
            <person name="Mejri S."/>
            <person name="Adams A."/>
            <person name="Chen W.-J."/>
            <person name="Guiguen Y."/>
        </authorList>
    </citation>
    <scope>NUCLEOTIDE SEQUENCE</scope>
    <source>
        <tissue evidence="8">Blood</tissue>
    </source>
</reference>
<dbReference type="Proteomes" id="UP000829720">
    <property type="component" value="Unassembled WGS sequence"/>
</dbReference>
<evidence type="ECO:0000313" key="9">
    <source>
        <dbReference type="Proteomes" id="UP000829720"/>
    </source>
</evidence>
<dbReference type="GO" id="GO:0002764">
    <property type="term" value="P:immune response-regulating signaling pathway"/>
    <property type="evidence" value="ECO:0007669"/>
    <property type="project" value="TreeGrafter"/>
</dbReference>
<keyword evidence="6" id="KW-0472">Membrane</keyword>
<keyword evidence="6" id="KW-1133">Transmembrane helix</keyword>
<keyword evidence="9" id="KW-1185">Reference proteome</keyword>
<dbReference type="GO" id="GO:0007166">
    <property type="term" value="P:cell surface receptor signaling pathway"/>
    <property type="evidence" value="ECO:0007669"/>
    <property type="project" value="UniProtKB-ARBA"/>
</dbReference>
<dbReference type="Gene3D" id="2.60.40.10">
    <property type="entry name" value="Immunoglobulins"/>
    <property type="match status" value="3"/>
</dbReference>
<evidence type="ECO:0000256" key="4">
    <source>
        <dbReference type="ARBA" id="ARBA00023319"/>
    </source>
</evidence>
<organism evidence="8 9">
    <name type="scientific">Albula goreensis</name>
    <dbReference type="NCBI Taxonomy" id="1534307"/>
    <lineage>
        <taxon>Eukaryota</taxon>
        <taxon>Metazoa</taxon>
        <taxon>Chordata</taxon>
        <taxon>Craniata</taxon>
        <taxon>Vertebrata</taxon>
        <taxon>Euteleostomi</taxon>
        <taxon>Actinopterygii</taxon>
        <taxon>Neopterygii</taxon>
        <taxon>Teleostei</taxon>
        <taxon>Albuliformes</taxon>
        <taxon>Albulidae</taxon>
        <taxon>Albula</taxon>
    </lineage>
</organism>
<evidence type="ECO:0000256" key="6">
    <source>
        <dbReference type="SAM" id="Phobius"/>
    </source>
</evidence>
<sequence length="384" mass="41769">MGQPTLSRVSSYSAFSPGEQVRFRCAAPGGSCAPMEFRLHKSGDGTPVVQSTQARETSVELSVSNLDTSHQGSYSCMYSIQGTNSRSSPNSNSISISVVNLPKPRISVSNTEVTWGHRVDITCSITTEHSGGTFVLQKPSGSLTKAASYTSAIFTIMAVAFDHGIYHSQHLLQLSGRRGHLGPQGPEVIRGYSFTITCSTEPQYPEGSFHLTFSGSNMTDTQAAVNHSASFIFPAAEFSHQGNYSCIYETTVSTRSFRSPESEPLSFAVRASLVLPISLGVSGGVVLLVLVPLVIFLVLKKRHNSQEQAQKRVSGTCVMNTYAKRRSEEEDEEEEEDYVNADVACAKDYEEVEEEDDGSEADYENISQSGGAYHAEENIYQNYG</sequence>
<dbReference type="SMART" id="SM00409">
    <property type="entry name" value="IG"/>
    <property type="match status" value="2"/>
</dbReference>
<dbReference type="PROSITE" id="PS50835">
    <property type="entry name" value="IG_LIKE"/>
    <property type="match status" value="1"/>
</dbReference>
<dbReference type="InterPro" id="IPR003599">
    <property type="entry name" value="Ig_sub"/>
</dbReference>
<keyword evidence="2" id="KW-1015">Disulfide bond</keyword>
<gene>
    <name evidence="8" type="ORF">AGOR_G00223550</name>
</gene>
<keyword evidence="6" id="KW-0812">Transmembrane</keyword>
<feature type="region of interest" description="Disordered" evidence="5">
    <location>
        <begin position="350"/>
        <end position="384"/>
    </location>
</feature>
<protein>
    <recommendedName>
        <fullName evidence="7">Ig-like domain-containing protein</fullName>
    </recommendedName>
</protein>
<dbReference type="InterPro" id="IPR036179">
    <property type="entry name" value="Ig-like_dom_sf"/>
</dbReference>
<evidence type="ECO:0000313" key="8">
    <source>
        <dbReference type="EMBL" id="KAI1884157.1"/>
    </source>
</evidence>
<keyword evidence="1" id="KW-0677">Repeat</keyword>
<accession>A0A8T3CJM2</accession>
<feature type="transmembrane region" description="Helical" evidence="6">
    <location>
        <begin position="273"/>
        <end position="299"/>
    </location>
</feature>
<dbReference type="Pfam" id="PF13895">
    <property type="entry name" value="Ig_2"/>
    <property type="match status" value="1"/>
</dbReference>
<dbReference type="SUPFAM" id="SSF48726">
    <property type="entry name" value="Immunoglobulin"/>
    <property type="match status" value="2"/>
</dbReference>
<evidence type="ECO:0000256" key="2">
    <source>
        <dbReference type="ARBA" id="ARBA00023157"/>
    </source>
</evidence>
<comment type="caution">
    <text evidence="8">The sequence shown here is derived from an EMBL/GenBank/DDBJ whole genome shotgun (WGS) entry which is preliminary data.</text>
</comment>
<dbReference type="PANTHER" id="PTHR11738">
    <property type="entry name" value="MHC CLASS I NK CELL RECEPTOR"/>
    <property type="match status" value="1"/>
</dbReference>
<feature type="compositionally biased region" description="Acidic residues" evidence="5">
    <location>
        <begin position="350"/>
        <end position="363"/>
    </location>
</feature>
<dbReference type="AlphaFoldDB" id="A0A8T3CJM2"/>
<dbReference type="OrthoDB" id="8921166at2759"/>
<proteinExistence type="predicted"/>
<dbReference type="PANTHER" id="PTHR11738:SF186">
    <property type="entry name" value="OSTEOCLAST-ASSOCIATED IMMUNOGLOBULIN-LIKE RECEPTOR"/>
    <property type="match status" value="1"/>
</dbReference>
<dbReference type="InterPro" id="IPR007110">
    <property type="entry name" value="Ig-like_dom"/>
</dbReference>
<dbReference type="InterPro" id="IPR013783">
    <property type="entry name" value="Ig-like_fold"/>
</dbReference>
<evidence type="ECO:0000256" key="5">
    <source>
        <dbReference type="SAM" id="MobiDB-lite"/>
    </source>
</evidence>
<dbReference type="InterPro" id="IPR050412">
    <property type="entry name" value="Ig-like_Receptors_ImmuneReg"/>
</dbReference>
<name>A0A8T3CJM2_9TELE</name>
<evidence type="ECO:0000256" key="1">
    <source>
        <dbReference type="ARBA" id="ARBA00022737"/>
    </source>
</evidence>
<dbReference type="Pfam" id="PF00047">
    <property type="entry name" value="ig"/>
    <property type="match status" value="1"/>
</dbReference>
<dbReference type="EMBL" id="JAERUA010000022">
    <property type="protein sequence ID" value="KAI1884157.1"/>
    <property type="molecule type" value="Genomic_DNA"/>
</dbReference>
<feature type="domain" description="Ig-like" evidence="7">
    <location>
        <begin position="4"/>
        <end position="95"/>
    </location>
</feature>
<evidence type="ECO:0000259" key="7">
    <source>
        <dbReference type="PROSITE" id="PS50835"/>
    </source>
</evidence>
<dbReference type="FunFam" id="2.60.40.10:FF:000033">
    <property type="entry name" value="Killer cell immunoglobulin-like receptor"/>
    <property type="match status" value="1"/>
</dbReference>